<dbReference type="SUPFAM" id="SSF55770">
    <property type="entry name" value="Profilin (actin-binding protein)"/>
    <property type="match status" value="1"/>
</dbReference>
<dbReference type="InterPro" id="IPR036140">
    <property type="entry name" value="PFN_sf"/>
</dbReference>
<comment type="caution">
    <text evidence="8">The sequence shown here is derived from an EMBL/GenBank/DDBJ whole genome shotgun (WGS) entry which is preliminary data.</text>
</comment>
<gene>
    <name evidence="8" type="ORF">BCR42DRAFT_344508</name>
</gene>
<dbReference type="OrthoDB" id="421374at2759"/>
<dbReference type="GO" id="GO:0044396">
    <property type="term" value="P:actin cortical patch organization"/>
    <property type="evidence" value="ECO:0007669"/>
    <property type="project" value="EnsemblFungi"/>
</dbReference>
<comment type="function">
    <text evidence="6">Binds to actin and affects the structure of the cytoskeleton. At high concentrations, profilin prevents the polymerization of actin, whereas it enhances it at low concentrations.</text>
</comment>
<dbReference type="GO" id="GO:0030041">
    <property type="term" value="P:actin filament polymerization"/>
    <property type="evidence" value="ECO:0007669"/>
    <property type="project" value="EnsemblFungi"/>
</dbReference>
<dbReference type="InterPro" id="IPR005455">
    <property type="entry name" value="PFN_euk"/>
</dbReference>
<dbReference type="GO" id="GO:0005856">
    <property type="term" value="C:cytoskeleton"/>
    <property type="evidence" value="ECO:0007669"/>
    <property type="project" value="UniProtKB-SubCell"/>
</dbReference>
<dbReference type="STRING" id="90262.A0A1X2IT73"/>
<evidence type="ECO:0000256" key="4">
    <source>
        <dbReference type="ARBA" id="ARBA00023203"/>
    </source>
</evidence>
<evidence type="ECO:0000256" key="7">
    <source>
        <dbReference type="RuleBase" id="RU003909"/>
    </source>
</evidence>
<accession>A0A1X2IT73</accession>
<comment type="subcellular location">
    <subcellularLocation>
        <location evidence="1">Cytoplasm</location>
        <location evidence="1">Cytoskeleton</location>
    </subcellularLocation>
</comment>
<dbReference type="InterPro" id="IPR027310">
    <property type="entry name" value="Profilin_CS"/>
</dbReference>
<dbReference type="GO" id="GO:0140311">
    <property type="term" value="F:protein sequestering activity"/>
    <property type="evidence" value="ECO:0007669"/>
    <property type="project" value="EnsemblFungi"/>
</dbReference>
<evidence type="ECO:0000313" key="8">
    <source>
        <dbReference type="EMBL" id="ORZ21979.1"/>
    </source>
</evidence>
<dbReference type="CDD" id="cd00148">
    <property type="entry name" value="PROF"/>
    <property type="match status" value="1"/>
</dbReference>
<dbReference type="GO" id="GO:0005085">
    <property type="term" value="F:guanyl-nucleotide exchange factor activity"/>
    <property type="evidence" value="ECO:0007669"/>
    <property type="project" value="EnsemblFungi"/>
</dbReference>
<dbReference type="EMBL" id="MCGE01000004">
    <property type="protein sequence ID" value="ORZ21979.1"/>
    <property type="molecule type" value="Genomic_DNA"/>
</dbReference>
<dbReference type="GO" id="GO:0005546">
    <property type="term" value="F:phosphatidylinositol-4,5-bisphosphate binding"/>
    <property type="evidence" value="ECO:0007669"/>
    <property type="project" value="EnsemblFungi"/>
</dbReference>
<dbReference type="PROSITE" id="PS00414">
    <property type="entry name" value="PROFILIN"/>
    <property type="match status" value="1"/>
</dbReference>
<evidence type="ECO:0000313" key="9">
    <source>
        <dbReference type="Proteomes" id="UP000193560"/>
    </source>
</evidence>
<dbReference type="GO" id="GO:1903475">
    <property type="term" value="P:mitotic actomyosin contractile ring assembly"/>
    <property type="evidence" value="ECO:0007669"/>
    <property type="project" value="EnsemblFungi"/>
</dbReference>
<evidence type="ECO:0000256" key="6">
    <source>
        <dbReference type="RuleBase" id="RU003908"/>
    </source>
</evidence>
<dbReference type="Gene3D" id="3.30.450.30">
    <property type="entry name" value="Dynein light chain 2a, cytoplasmic"/>
    <property type="match status" value="1"/>
</dbReference>
<comment type="subunit">
    <text evidence="6">Occurs in many kinds of cells as a complex with monomeric actin in a 1:1 ratio.</text>
</comment>
<dbReference type="GO" id="GO:0043332">
    <property type="term" value="C:mating projection tip"/>
    <property type="evidence" value="ECO:0007669"/>
    <property type="project" value="EnsemblFungi"/>
</dbReference>
<dbReference type="Proteomes" id="UP000193560">
    <property type="component" value="Unassembled WGS sequence"/>
</dbReference>
<organism evidence="8 9">
    <name type="scientific">Absidia repens</name>
    <dbReference type="NCBI Taxonomy" id="90262"/>
    <lineage>
        <taxon>Eukaryota</taxon>
        <taxon>Fungi</taxon>
        <taxon>Fungi incertae sedis</taxon>
        <taxon>Mucoromycota</taxon>
        <taxon>Mucoromycotina</taxon>
        <taxon>Mucoromycetes</taxon>
        <taxon>Mucorales</taxon>
        <taxon>Cunninghamellaceae</taxon>
        <taxon>Absidia</taxon>
    </lineage>
</organism>
<evidence type="ECO:0000256" key="2">
    <source>
        <dbReference type="ARBA" id="ARBA00010058"/>
    </source>
</evidence>
<dbReference type="FunFam" id="3.30.450.30:FF:000001">
    <property type="entry name" value="Profilin"/>
    <property type="match status" value="1"/>
</dbReference>
<dbReference type="GO" id="GO:0005829">
    <property type="term" value="C:cytosol"/>
    <property type="evidence" value="ECO:0007669"/>
    <property type="project" value="EnsemblFungi"/>
</dbReference>
<dbReference type="GO" id="GO:0031097">
    <property type="term" value="C:medial cortex"/>
    <property type="evidence" value="ECO:0007669"/>
    <property type="project" value="EnsemblFungi"/>
</dbReference>
<dbReference type="AlphaFoldDB" id="A0A1X2IT73"/>
<dbReference type="SMART" id="SM00392">
    <property type="entry name" value="PROF"/>
    <property type="match status" value="1"/>
</dbReference>
<evidence type="ECO:0000256" key="1">
    <source>
        <dbReference type="ARBA" id="ARBA00004245"/>
    </source>
</evidence>
<sequence>MSWQQYVDNNLVGTGQVSQAAIYGLNGAKWASSPDFELSATEVNAAIAGFADPASVQGTGLHISGVKYLTLRADERSIYVKKSAHGGACLVKTGQAILVGLYKEGMQAGSCTKVVEGLADYLISVGY</sequence>
<dbReference type="PRINTS" id="PR01640">
    <property type="entry name" value="PROFILINPLNT"/>
</dbReference>
<keyword evidence="3" id="KW-0963">Cytoplasm</keyword>
<name>A0A1X2IT73_9FUNG</name>
<keyword evidence="9" id="KW-1185">Reference proteome</keyword>
<dbReference type="GO" id="GO:0003785">
    <property type="term" value="F:actin monomer binding"/>
    <property type="evidence" value="ECO:0007669"/>
    <property type="project" value="EnsemblFungi"/>
</dbReference>
<reference evidence="8 9" key="1">
    <citation type="submission" date="2016-07" db="EMBL/GenBank/DDBJ databases">
        <title>Pervasive Adenine N6-methylation of Active Genes in Fungi.</title>
        <authorList>
            <consortium name="DOE Joint Genome Institute"/>
            <person name="Mondo S.J."/>
            <person name="Dannebaum R.O."/>
            <person name="Kuo R.C."/>
            <person name="Labutti K."/>
            <person name="Haridas S."/>
            <person name="Kuo A."/>
            <person name="Salamov A."/>
            <person name="Ahrendt S.R."/>
            <person name="Lipzen A."/>
            <person name="Sullivan W."/>
            <person name="Andreopoulos W.B."/>
            <person name="Clum A."/>
            <person name="Lindquist E."/>
            <person name="Daum C."/>
            <person name="Ramamoorthy G.K."/>
            <person name="Gryganskyi A."/>
            <person name="Culley D."/>
            <person name="Magnuson J.K."/>
            <person name="James T.Y."/>
            <person name="O'Malley M.A."/>
            <person name="Stajich J.E."/>
            <person name="Spatafora J.W."/>
            <person name="Visel A."/>
            <person name="Grigoriev I.V."/>
        </authorList>
    </citation>
    <scope>NUCLEOTIDE SEQUENCE [LARGE SCALE GENOMIC DNA]</scope>
    <source>
        <strain evidence="8 9">NRRL 1336</strain>
    </source>
</reference>
<dbReference type="InterPro" id="IPR048278">
    <property type="entry name" value="PFN"/>
</dbReference>
<keyword evidence="4 7" id="KW-0009">Actin-binding</keyword>
<dbReference type="PANTHER" id="PTHR11604">
    <property type="entry name" value="PROFILIN"/>
    <property type="match status" value="1"/>
</dbReference>
<dbReference type="GO" id="GO:0090338">
    <property type="term" value="P:positive regulation of formin-nucleated actin cable assembly"/>
    <property type="evidence" value="ECO:0007669"/>
    <property type="project" value="EnsemblFungi"/>
</dbReference>
<dbReference type="Pfam" id="PF00235">
    <property type="entry name" value="Profilin"/>
    <property type="match status" value="1"/>
</dbReference>
<evidence type="ECO:0000256" key="5">
    <source>
        <dbReference type="ARBA" id="ARBA00023212"/>
    </source>
</evidence>
<dbReference type="GO" id="GO:0000755">
    <property type="term" value="P:cytogamy"/>
    <property type="evidence" value="ECO:0007669"/>
    <property type="project" value="EnsemblFungi"/>
</dbReference>
<dbReference type="PANTHER" id="PTHR11604:SF0">
    <property type="entry name" value="PROFILIN"/>
    <property type="match status" value="1"/>
</dbReference>
<dbReference type="GO" id="GO:0070064">
    <property type="term" value="F:proline-rich region binding"/>
    <property type="evidence" value="ECO:0007669"/>
    <property type="project" value="EnsemblFungi"/>
</dbReference>
<keyword evidence="5 6" id="KW-0206">Cytoskeleton</keyword>
<comment type="similarity">
    <text evidence="2 7">Belongs to the profilin family.</text>
</comment>
<dbReference type="PRINTS" id="PR00392">
    <property type="entry name" value="PROFILIN"/>
</dbReference>
<dbReference type="GO" id="GO:0051285">
    <property type="term" value="C:cell cortex of cell tip"/>
    <property type="evidence" value="ECO:0007669"/>
    <property type="project" value="EnsemblFungi"/>
</dbReference>
<protein>
    <recommendedName>
        <fullName evidence="7">Profilin</fullName>
    </recommendedName>
</protein>
<proteinExistence type="inferred from homology"/>
<evidence type="ECO:0000256" key="3">
    <source>
        <dbReference type="ARBA" id="ARBA00022490"/>
    </source>
</evidence>